<name>A0A0L1JJP7_9RHOB</name>
<dbReference type="Pfam" id="PF07690">
    <property type="entry name" value="MFS_1"/>
    <property type="match status" value="1"/>
</dbReference>
<keyword evidence="1 5" id="KW-0812">Transmembrane</keyword>
<feature type="transmembrane region" description="Helical" evidence="5">
    <location>
        <begin position="42"/>
        <end position="61"/>
    </location>
</feature>
<evidence type="ECO:0000313" key="8">
    <source>
        <dbReference type="Proteomes" id="UP000036938"/>
    </source>
</evidence>
<keyword evidence="2 5" id="KW-1133">Transmembrane helix</keyword>
<dbReference type="CDD" id="cd17477">
    <property type="entry name" value="MFS_YcaD_like"/>
    <property type="match status" value="1"/>
</dbReference>
<feature type="transmembrane region" description="Helical" evidence="5">
    <location>
        <begin position="289"/>
        <end position="310"/>
    </location>
</feature>
<dbReference type="OrthoDB" id="9810614at2"/>
<dbReference type="EMBL" id="AQQZ01000022">
    <property type="protein sequence ID" value="KNG91927.1"/>
    <property type="molecule type" value="Genomic_DNA"/>
</dbReference>
<dbReference type="InterPro" id="IPR036259">
    <property type="entry name" value="MFS_trans_sf"/>
</dbReference>
<keyword evidence="8" id="KW-1185">Reference proteome</keyword>
<evidence type="ECO:0000256" key="5">
    <source>
        <dbReference type="SAM" id="Phobius"/>
    </source>
</evidence>
<feature type="region of interest" description="Disordered" evidence="4">
    <location>
        <begin position="387"/>
        <end position="423"/>
    </location>
</feature>
<dbReference type="GO" id="GO:0005886">
    <property type="term" value="C:plasma membrane"/>
    <property type="evidence" value="ECO:0007669"/>
    <property type="project" value="TreeGrafter"/>
</dbReference>
<dbReference type="GO" id="GO:0022857">
    <property type="term" value="F:transmembrane transporter activity"/>
    <property type="evidence" value="ECO:0007669"/>
    <property type="project" value="InterPro"/>
</dbReference>
<accession>A0A0L1JJP7</accession>
<evidence type="ECO:0000313" key="7">
    <source>
        <dbReference type="EMBL" id="KNG91927.1"/>
    </source>
</evidence>
<dbReference type="InterPro" id="IPR047200">
    <property type="entry name" value="MFS_YcaD-like"/>
</dbReference>
<dbReference type="PANTHER" id="PTHR23521:SF3">
    <property type="entry name" value="MFS TRANSPORTER"/>
    <property type="match status" value="1"/>
</dbReference>
<gene>
    <name evidence="7" type="ORF">ATO11_19985</name>
</gene>
<feature type="domain" description="Major facilitator superfamily (MFS) profile" evidence="6">
    <location>
        <begin position="199"/>
        <end position="423"/>
    </location>
</feature>
<feature type="transmembrane region" description="Helical" evidence="5">
    <location>
        <begin position="158"/>
        <end position="181"/>
    </location>
</feature>
<feature type="transmembrane region" description="Helical" evidence="5">
    <location>
        <begin position="232"/>
        <end position="252"/>
    </location>
</feature>
<feature type="transmembrane region" description="Helical" evidence="5">
    <location>
        <begin position="98"/>
        <end position="119"/>
    </location>
</feature>
<protein>
    <submittedName>
        <fullName evidence="7">MFS transporter</fullName>
    </submittedName>
</protein>
<dbReference type="SUPFAM" id="SSF103473">
    <property type="entry name" value="MFS general substrate transporter"/>
    <property type="match status" value="1"/>
</dbReference>
<evidence type="ECO:0000256" key="2">
    <source>
        <dbReference type="ARBA" id="ARBA00022989"/>
    </source>
</evidence>
<feature type="transmembrane region" description="Helical" evidence="5">
    <location>
        <begin position="131"/>
        <end position="152"/>
    </location>
</feature>
<keyword evidence="3 5" id="KW-0472">Membrane</keyword>
<evidence type="ECO:0000256" key="4">
    <source>
        <dbReference type="SAM" id="MobiDB-lite"/>
    </source>
</evidence>
<dbReference type="InterPro" id="IPR011701">
    <property type="entry name" value="MFS"/>
</dbReference>
<feature type="compositionally biased region" description="Polar residues" evidence="4">
    <location>
        <begin position="395"/>
        <end position="410"/>
    </location>
</feature>
<evidence type="ECO:0000259" key="6">
    <source>
        <dbReference type="PROSITE" id="PS50850"/>
    </source>
</evidence>
<reference evidence="7 8" key="1">
    <citation type="journal article" date="2015" name="Int. J. Syst. Evol. Microbiol.">
        <title>Aestuariivita atlantica sp. nov., isolated from deep sea sediment of the Atlantic Ocean.</title>
        <authorList>
            <person name="Li G."/>
            <person name="Lai Q."/>
            <person name="Du Y."/>
            <person name="Liu X."/>
            <person name="Sun F."/>
            <person name="Shao Z."/>
        </authorList>
    </citation>
    <scope>NUCLEOTIDE SEQUENCE [LARGE SCALE GENOMIC DNA]</scope>
    <source>
        <strain evidence="7 8">22II-S11-z3</strain>
    </source>
</reference>
<dbReference type="AlphaFoldDB" id="A0A0L1JJP7"/>
<proteinExistence type="predicted"/>
<feature type="transmembrane region" description="Helical" evidence="5">
    <location>
        <begin position="202"/>
        <end position="226"/>
    </location>
</feature>
<dbReference type="PANTHER" id="PTHR23521">
    <property type="entry name" value="TRANSPORTER MFS SUPERFAMILY"/>
    <property type="match status" value="1"/>
</dbReference>
<feature type="transmembrane region" description="Helical" evidence="5">
    <location>
        <begin position="322"/>
        <end position="344"/>
    </location>
</feature>
<feature type="transmembrane region" description="Helical" evidence="5">
    <location>
        <begin position="264"/>
        <end position="283"/>
    </location>
</feature>
<sequence>MVRQILPLTALLLGSAFLLFAGGVNGLILPVRGEIEGFSAASLGLLGTGWAIGYVAGCLLTPGIVARVGHVRAFGVMCALAAISVLLSLLLISPWFWIPLRAISGFCFAGAAMVVESWLNERAEPSTRGKIFGAYTMINLAASTAGQMVLVLGDPAGYLFFVLAAIVYCAALLPTALSASATPSPLVSAKLDVPLLWRNSPVAVFAVFMVGISNAAFGTLAAVYAARIGLDVPAIALFASLPILAGAVAQVPVGALSDKFDRRIVLIGVTIVAIAADATFLLFAPAGEIAALATASLFGAAVFAMYPVIIAHASDHAAPGSFIQVSGGILLIFGIGSIIGPTVAGYSMSALGDPSLFVVTGIAHLCMLLFAVFRIVTTPALPDSQKAAFKPTPLGRNTTPETANLATNETPEPEISTMDQKAE</sequence>
<organism evidence="7 8">
    <name type="scientific">Pseudaestuariivita atlantica</name>
    <dbReference type="NCBI Taxonomy" id="1317121"/>
    <lineage>
        <taxon>Bacteria</taxon>
        <taxon>Pseudomonadati</taxon>
        <taxon>Pseudomonadota</taxon>
        <taxon>Alphaproteobacteria</taxon>
        <taxon>Rhodobacterales</taxon>
        <taxon>Paracoccaceae</taxon>
        <taxon>Pseudaestuariivita</taxon>
    </lineage>
</organism>
<dbReference type="RefSeq" id="WP_050532672.1">
    <property type="nucleotide sequence ID" value="NZ_AQQZ01000022.1"/>
</dbReference>
<evidence type="ECO:0000256" key="1">
    <source>
        <dbReference type="ARBA" id="ARBA00022692"/>
    </source>
</evidence>
<feature type="transmembrane region" description="Helical" evidence="5">
    <location>
        <begin position="356"/>
        <end position="376"/>
    </location>
</feature>
<comment type="caution">
    <text evidence="7">The sequence shown here is derived from an EMBL/GenBank/DDBJ whole genome shotgun (WGS) entry which is preliminary data.</text>
</comment>
<feature type="transmembrane region" description="Helical" evidence="5">
    <location>
        <begin position="73"/>
        <end position="92"/>
    </location>
</feature>
<dbReference type="STRING" id="1317121.ATO11_19985"/>
<dbReference type="PROSITE" id="PS50850">
    <property type="entry name" value="MFS"/>
    <property type="match status" value="1"/>
</dbReference>
<dbReference type="PATRIC" id="fig|1317121.7.peg.1760"/>
<dbReference type="InterPro" id="IPR020846">
    <property type="entry name" value="MFS_dom"/>
</dbReference>
<dbReference type="Proteomes" id="UP000036938">
    <property type="component" value="Unassembled WGS sequence"/>
</dbReference>
<evidence type="ECO:0000256" key="3">
    <source>
        <dbReference type="ARBA" id="ARBA00023136"/>
    </source>
</evidence>
<dbReference type="Gene3D" id="1.20.1250.20">
    <property type="entry name" value="MFS general substrate transporter like domains"/>
    <property type="match status" value="2"/>
</dbReference>